<dbReference type="GO" id="GO:0051537">
    <property type="term" value="F:2 iron, 2 sulfur cluster binding"/>
    <property type="evidence" value="ECO:0007669"/>
    <property type="project" value="UniProtKB-KW"/>
</dbReference>
<evidence type="ECO:0000259" key="5">
    <source>
        <dbReference type="SMART" id="SM00704"/>
    </source>
</evidence>
<dbReference type="InterPro" id="IPR042216">
    <property type="entry name" value="MitoNEET_CISD"/>
</dbReference>
<evidence type="ECO:0000256" key="1">
    <source>
        <dbReference type="ARBA" id="ARBA00022714"/>
    </source>
</evidence>
<evidence type="ECO:0000256" key="2">
    <source>
        <dbReference type="ARBA" id="ARBA00022723"/>
    </source>
</evidence>
<dbReference type="PANTHER" id="PTHR46491:SF3">
    <property type="entry name" value="CDGSH IRON-SULFUR DOMAIN-CONTAINING PROTEIN 3, MITOCHONDRIAL"/>
    <property type="match status" value="1"/>
</dbReference>
<evidence type="ECO:0000256" key="3">
    <source>
        <dbReference type="ARBA" id="ARBA00023004"/>
    </source>
</evidence>
<dbReference type="InterPro" id="IPR018967">
    <property type="entry name" value="FeS-contain_CDGSH-typ"/>
</dbReference>
<dbReference type="SMART" id="SM00704">
    <property type="entry name" value="ZnF_CDGSH"/>
    <property type="match status" value="2"/>
</dbReference>
<keyword evidence="3" id="KW-0408">Iron</keyword>
<dbReference type="Gene3D" id="3.40.5.90">
    <property type="entry name" value="CDGSH iron-sulfur domain, mitoNEET-type"/>
    <property type="match status" value="2"/>
</dbReference>
<dbReference type="EMBL" id="CP124755">
    <property type="protein sequence ID" value="WGZ89691.1"/>
    <property type="molecule type" value="Genomic_DNA"/>
</dbReference>
<keyword evidence="4" id="KW-0411">Iron-sulfur</keyword>
<dbReference type="KEGG" id="tdu:QJT80_09270"/>
<sequence>MSQSAVKHYEGEQLDVTWDSRLCIHVGNCVKAKGDVFKNGRHPWCDPDIAPAAQVKAIVESCPSGALSYQAKDGSSETAASNSVQVIANGPLDAHGDLCIAQQTVNSDGIKHRASLCRCGASQNKPFCDGSHKQQAFTDAGQVQSNHHVFDNLNGNLSINPAPDGPLIIQGKFCIKDSAGTVQWQGEQVALCRCGASHNKPFCDGSHGVVGFKAD</sequence>
<dbReference type="Pfam" id="PF06902">
    <property type="entry name" value="Fer4_19"/>
    <property type="match status" value="1"/>
</dbReference>
<proteinExistence type="predicted"/>
<dbReference type="GO" id="GO:0046872">
    <property type="term" value="F:metal ion binding"/>
    <property type="evidence" value="ECO:0007669"/>
    <property type="project" value="UniProtKB-KW"/>
</dbReference>
<evidence type="ECO:0000256" key="4">
    <source>
        <dbReference type="ARBA" id="ARBA00023014"/>
    </source>
</evidence>
<dbReference type="GO" id="GO:0005737">
    <property type="term" value="C:cytoplasm"/>
    <property type="evidence" value="ECO:0007669"/>
    <property type="project" value="UniProtKB-ARBA"/>
</dbReference>
<dbReference type="AlphaFoldDB" id="A0AA95H252"/>
<dbReference type="PANTHER" id="PTHR46491">
    <property type="entry name" value="CDGSH IRON SULFUR DOMAIN PROTEIN HOMOLOG"/>
    <property type="match status" value="1"/>
</dbReference>
<evidence type="ECO:0000313" key="6">
    <source>
        <dbReference type="EMBL" id="WGZ89691.1"/>
    </source>
</evidence>
<reference evidence="6" key="2">
    <citation type="submission" date="2023-04" db="EMBL/GenBank/DDBJ databases">
        <authorList>
            <person name="Beletskiy A.V."/>
            <person name="Mardanov A.V."/>
            <person name="Ravin N.V."/>
        </authorList>
    </citation>
    <scope>NUCLEOTIDE SEQUENCE</scope>
    <source>
        <strain evidence="6">GKL-01</strain>
    </source>
</reference>
<protein>
    <submittedName>
        <fullName evidence="6">CDGSH iron-sulfur domain-containing protein</fullName>
    </submittedName>
</protein>
<organism evidence="6">
    <name type="scientific">Candidatus Thiocaldithrix dubininis</name>
    <dbReference type="NCBI Taxonomy" id="3080823"/>
    <lineage>
        <taxon>Bacteria</taxon>
        <taxon>Pseudomonadati</taxon>
        <taxon>Pseudomonadota</taxon>
        <taxon>Gammaproteobacteria</taxon>
        <taxon>Thiotrichales</taxon>
        <taxon>Thiotrichaceae</taxon>
        <taxon>Candidatus Thiocaldithrix</taxon>
    </lineage>
</organism>
<dbReference type="InterPro" id="IPR010693">
    <property type="entry name" value="Divergent_4Fe-4S_mono-cluster"/>
</dbReference>
<dbReference type="InterPro" id="IPR052950">
    <property type="entry name" value="CISD"/>
</dbReference>
<dbReference type="Pfam" id="PF09360">
    <property type="entry name" value="zf-CDGSH"/>
    <property type="match status" value="2"/>
</dbReference>
<accession>A0AA95H252</accession>
<keyword evidence="2" id="KW-0479">Metal-binding</keyword>
<feature type="domain" description="Iron-binding zinc finger CDGSH type" evidence="5">
    <location>
        <begin position="103"/>
        <end position="138"/>
    </location>
</feature>
<dbReference type="Proteomes" id="UP001300672">
    <property type="component" value="Chromosome"/>
</dbReference>
<keyword evidence="1" id="KW-0001">2Fe-2S</keyword>
<reference evidence="6" key="1">
    <citation type="journal article" date="2023" name="Int. J. Mol. Sci.">
        <title>Metagenomics Revealed a New Genus 'Candidatus Thiocaldithrix dubininis' gen. nov., sp. nov. and a New Species 'Candidatus Thiothrix putei' sp. nov. in the Family Thiotrichaceae, Some Members of Which Have Traits of Both Na+- and H+-Motive Energetics.</title>
        <authorList>
            <person name="Ravin N.V."/>
            <person name="Muntyan M.S."/>
            <person name="Smolyakov D.D."/>
            <person name="Rudenko T.S."/>
            <person name="Beletsky A.V."/>
            <person name="Mardanov A.V."/>
            <person name="Grabovich M.Y."/>
        </authorList>
    </citation>
    <scope>NUCLEOTIDE SEQUENCE</scope>
    <source>
        <strain evidence="6">GKL-01</strain>
    </source>
</reference>
<gene>
    <name evidence="6" type="ORF">QJT80_09270</name>
</gene>
<feature type="domain" description="Iron-binding zinc finger CDGSH type" evidence="5">
    <location>
        <begin position="177"/>
        <end position="213"/>
    </location>
</feature>
<name>A0AA95H252_9GAMM</name>